<reference evidence="3 4" key="1">
    <citation type="submission" date="2016-11" db="EMBL/GenBank/DDBJ databases">
        <title>The macronuclear genome of Stentor coeruleus: a giant cell with tiny introns.</title>
        <authorList>
            <person name="Slabodnick M."/>
            <person name="Ruby J.G."/>
            <person name="Reiff S.B."/>
            <person name="Swart E.C."/>
            <person name="Gosai S."/>
            <person name="Prabakaran S."/>
            <person name="Witkowska E."/>
            <person name="Larue G.E."/>
            <person name="Fisher S."/>
            <person name="Freeman R.M."/>
            <person name="Gunawardena J."/>
            <person name="Chu W."/>
            <person name="Stover N.A."/>
            <person name="Gregory B.D."/>
            <person name="Nowacki M."/>
            <person name="Derisi J."/>
            <person name="Roy S.W."/>
            <person name="Marshall W.F."/>
            <person name="Sood P."/>
        </authorList>
    </citation>
    <scope>NUCLEOTIDE SEQUENCE [LARGE SCALE GENOMIC DNA]</scope>
    <source>
        <strain evidence="3">WM001</strain>
    </source>
</reference>
<dbReference type="Pfam" id="PF02138">
    <property type="entry name" value="Beach"/>
    <property type="match status" value="1"/>
</dbReference>
<dbReference type="SUPFAM" id="SSF49899">
    <property type="entry name" value="Concanavalin A-like lectins/glucanases"/>
    <property type="match status" value="1"/>
</dbReference>
<name>A0A1R2B5S2_9CILI</name>
<dbReference type="InterPro" id="IPR050865">
    <property type="entry name" value="BEACH_Domain"/>
</dbReference>
<dbReference type="InterPro" id="IPR011047">
    <property type="entry name" value="Quinoprotein_ADH-like_sf"/>
</dbReference>
<gene>
    <name evidence="3" type="ORF">SteCoe_29538</name>
</gene>
<dbReference type="OrthoDB" id="26681at2759"/>
<proteinExistence type="predicted"/>
<evidence type="ECO:0008006" key="5">
    <source>
        <dbReference type="Google" id="ProtNLM"/>
    </source>
</evidence>
<evidence type="ECO:0000259" key="2">
    <source>
        <dbReference type="PROSITE" id="PS51783"/>
    </source>
</evidence>
<dbReference type="InterPro" id="IPR013320">
    <property type="entry name" value="ConA-like_dom_sf"/>
</dbReference>
<dbReference type="CDD" id="cd06071">
    <property type="entry name" value="Beach"/>
    <property type="match status" value="1"/>
</dbReference>
<dbReference type="PANTHER" id="PTHR13743:SF112">
    <property type="entry name" value="BEACH DOMAIN-CONTAINING PROTEIN"/>
    <property type="match status" value="1"/>
</dbReference>
<dbReference type="Pfam" id="PF14844">
    <property type="entry name" value="PH_BEACH"/>
    <property type="match status" value="1"/>
</dbReference>
<comment type="caution">
    <text evidence="3">The sequence shown here is derived from an EMBL/GenBank/DDBJ whole genome shotgun (WGS) entry which is preliminary data.</text>
</comment>
<feature type="domain" description="BEACH" evidence="1">
    <location>
        <begin position="1444"/>
        <end position="1734"/>
    </location>
</feature>
<dbReference type="PROSITE" id="PS50197">
    <property type="entry name" value="BEACH"/>
    <property type="match status" value="1"/>
</dbReference>
<dbReference type="EMBL" id="MPUH01000930">
    <property type="protein sequence ID" value="OMJ72107.1"/>
    <property type="molecule type" value="Genomic_DNA"/>
</dbReference>
<dbReference type="PANTHER" id="PTHR13743">
    <property type="entry name" value="BEIGE/BEACH-RELATED"/>
    <property type="match status" value="1"/>
</dbReference>
<dbReference type="SMART" id="SM01026">
    <property type="entry name" value="Beach"/>
    <property type="match status" value="1"/>
</dbReference>
<evidence type="ECO:0000259" key="1">
    <source>
        <dbReference type="PROSITE" id="PS50197"/>
    </source>
</evidence>
<feature type="domain" description="BEACH-type PH" evidence="2">
    <location>
        <begin position="1325"/>
        <end position="1436"/>
    </location>
</feature>
<evidence type="ECO:0000313" key="3">
    <source>
        <dbReference type="EMBL" id="OMJ72107.1"/>
    </source>
</evidence>
<keyword evidence="4" id="KW-1185">Reference proteome</keyword>
<organism evidence="3 4">
    <name type="scientific">Stentor coeruleus</name>
    <dbReference type="NCBI Taxonomy" id="5963"/>
    <lineage>
        <taxon>Eukaryota</taxon>
        <taxon>Sar</taxon>
        <taxon>Alveolata</taxon>
        <taxon>Ciliophora</taxon>
        <taxon>Postciliodesmatophora</taxon>
        <taxon>Heterotrichea</taxon>
        <taxon>Heterotrichida</taxon>
        <taxon>Stentoridae</taxon>
        <taxon>Stentor</taxon>
    </lineage>
</organism>
<dbReference type="SUPFAM" id="SSF50729">
    <property type="entry name" value="PH domain-like"/>
    <property type="match status" value="1"/>
</dbReference>
<dbReference type="Gene3D" id="1.10.1540.10">
    <property type="entry name" value="BEACH domain"/>
    <property type="match status" value="1"/>
</dbReference>
<dbReference type="InterPro" id="IPR023362">
    <property type="entry name" value="PH-BEACH_dom"/>
</dbReference>
<sequence>MEIFLTHYFSLPSRNFIEIPILNSLLDIAIESNLKENFEAFCHSYVEYIKDSYTQLKIPNTICEKTLTMAMNKLSLPGEKFIFPSDILLTIYTFYRNSQRQDSPFFVLLILQFFKQFDYPSFDTYFPIIESLAGLVLSKQKEPFFQEKNMDEFFRLILNIKDLKTCDSIQLDTKDCKLFYLFLETLVKSNKSEAHSLTKLLRKLSYQPFLEKILPNLIESLIFNYEASQSKPPALYPLLLNLSTYPSHQLKIIKSRYKIFHAFSLKKLNYRHIPKITNIILYHFPTIHDQLWPSYKSILTKTLKTKISTSNIINLIDNIHNSQSKLRIKILETIKSSLNSENLIENVIKKFWVFDLESSYFLKQKDPIFICKNELSIVLWVKIKKMCNECVLLEIADGTQTKIIVKVLNKNVIVEGIGQKFIFQAGTKGKLVSKMWNFIGIRVNFKKKPKINIQINTKDEDCEIQGKTIIEGNFNSLSLGSSMDNSMKFTGKIAGCIILKYSLSDTDLDQLHQTPYISKFTIPCNTESNILRQIKQNIVFMLIPEDKTPYLTSENSSNIYISSQYTPCIGNSLYKALKTLNGIESLSTFEFCQDDLYNYIEICTILFSLPTSSCLLNKYFIEKFTHHINSFKYIVDINKYYINFINAICIQEIQKKFLYYFCMQTHNIAHSNHGTLEDFDTIVKVFKKYYNLNSSTVLMLANILKPLADTQVAHILRHFIDDLSLKSTVVNIMSILLKAENFTMVEGVLELIENSCFEGQCDSFLIVFLMILKYPLNNYTYASALKIIYVELNLMIESHNKKYTDTAMEALKFIKERFTSFDALMSCLEHFGIKSQQYSSILKREFFDIVLCKTRYLQDAGGFNKLIGFLSENTEKLNNYVLRRDVFPQWLIDLHKVSDNFAGTLAMFIFSHVNIETCSEKLIVFFYKIKDSSSSFDLYCDVFMQFLDDEQFEDVEFFVEFMRVLEFWDLSQVKLSRLSTILAKMTSLGIENGAFSIMPSITNDPVYCPSRHGLRLILKFLIKLGQFQPPSCVNYMRIILSNNNYFKSLATFSQDERKSSENILSIYLFGVLCEFVYKGDRAFHEFFEVFITNTDIFQRLMNFFSTISNENIQYSANMIMSNNIRSTASAYLDKSQEFVVLSLEKAHFVLHQAKNSLLIETIFSVDWIVHIHYVIVVLVVLPFKSIEIPKPKLKLFNQNNWTGNFNSKFEELLNMTITESFEQEQKFVLNYLSTHSRYYSKLNVYRKDESKRLVGGKYCVRNKYDKIFRWSLLKFTDEDFGFDINASRLFHESILRSEAMNEFDSRLYQSIYLLQSSISQIPQEINSNSNCIKLNCEQIKITGSYYGNIKITKQYIEFECKGKLKNQEKYLGSALEFTRKRKKCKYTWSNYEILEILSRRFIHKNSAFEVFLKSGKSFFINVFTEESQRKAFFLLKQWKNVLVYDDLPLYVINEYTNNWSTGKISTLEYLLALNKYAGRSFNDLSQYPVFPWVIKDFSSRELNIDDPKIYRDFSYSIGSQDANRRSELKQKSLMLDEEFGKYHYGQHYSNPGIVLYYIIRLEPYTTQSKILQEGHFDNPDRIFFSMKIAWESTQLGSGDNKELVPELFYFPYILENINNISIGINQRFNKDSAKFILPEWAENSWDFIRKHRKCLESKHTSNNIHMWIDLVFGYKQIGDQADSYFNLFHPITYSAFYIKYIESYNLKESPCAIDQAYHFGQTPQQVFKKPHPKRKVLNTDTVFDLWEKKGKTKIKVLNYRKNADLLSVVTGKNYIVIILSVGEEFRFVRYDNFYKNAGKGKEVGVKGVKVSDFKKIIVGLWNELIVLAGWVDKTVKVFSFEGEMMFVLYYHQSPVQAIYVGKLLYTADVSIVSWSKEANVYKKYFGHRKYIANICCSELFNIIVSSDIDNKIFIHALDTCEILHCLFFPVLDIFISKLYFIVFIDVFDIKIYSFEGNFLWSIPADNPENCLLNNFGDFLAFSKNNDLIVCDLLENRFYVQPVDNLKKFVLVDLERIFICFT</sequence>
<accession>A0A1R2B5S2</accession>
<dbReference type="SUPFAM" id="SSF50998">
    <property type="entry name" value="Quinoprotein alcohol dehydrogenase-like"/>
    <property type="match status" value="1"/>
</dbReference>
<evidence type="ECO:0000313" key="4">
    <source>
        <dbReference type="Proteomes" id="UP000187209"/>
    </source>
</evidence>
<dbReference type="PROSITE" id="PS51783">
    <property type="entry name" value="PH_BEACH"/>
    <property type="match status" value="1"/>
</dbReference>
<dbReference type="SUPFAM" id="SSF81837">
    <property type="entry name" value="BEACH domain"/>
    <property type="match status" value="1"/>
</dbReference>
<dbReference type="InterPro" id="IPR036372">
    <property type="entry name" value="BEACH_dom_sf"/>
</dbReference>
<dbReference type="Gene3D" id="2.30.29.30">
    <property type="entry name" value="Pleckstrin-homology domain (PH domain)/Phosphotyrosine-binding domain (PTB)"/>
    <property type="match status" value="1"/>
</dbReference>
<protein>
    <recommendedName>
        <fullName evidence="5">BEACH domain-containing protein</fullName>
    </recommendedName>
</protein>
<dbReference type="Proteomes" id="UP000187209">
    <property type="component" value="Unassembled WGS sequence"/>
</dbReference>
<dbReference type="InterPro" id="IPR000409">
    <property type="entry name" value="BEACH_dom"/>
</dbReference>
<dbReference type="InterPro" id="IPR011993">
    <property type="entry name" value="PH-like_dom_sf"/>
</dbReference>